<protein>
    <recommendedName>
        <fullName evidence="4">Lipoprotein</fullName>
    </recommendedName>
</protein>
<organism evidence="2 3">
    <name type="scientific">Acinetobacter oleivorans</name>
    <dbReference type="NCBI Taxonomy" id="1148157"/>
    <lineage>
        <taxon>Bacteria</taxon>
        <taxon>Pseudomonadati</taxon>
        <taxon>Pseudomonadota</taxon>
        <taxon>Gammaproteobacteria</taxon>
        <taxon>Moraxellales</taxon>
        <taxon>Moraxellaceae</taxon>
        <taxon>Acinetobacter</taxon>
    </lineage>
</organism>
<reference evidence="2 3" key="1">
    <citation type="submission" date="2014-03" db="EMBL/GenBank/DDBJ databases">
        <title>Genome sequence of the diesel-degrader and plant-growth promoter Acinetobacter oleivorans PF-1 isolated from the roots of poplar tree.</title>
        <authorList>
            <person name="Gkorezis P."/>
            <person name="van Hamme J."/>
            <person name="Rineau F."/>
            <person name="Vangronsveld J."/>
            <person name="Francetti A."/>
        </authorList>
    </citation>
    <scope>NUCLEOTIDE SEQUENCE [LARGE SCALE GENOMIC DNA]</scope>
    <source>
        <strain evidence="2 3">PF1</strain>
    </source>
</reference>
<feature type="signal peptide" evidence="1">
    <location>
        <begin position="1"/>
        <end position="23"/>
    </location>
</feature>
<dbReference type="PROSITE" id="PS51257">
    <property type="entry name" value="PROKAR_LIPOPROTEIN"/>
    <property type="match status" value="1"/>
</dbReference>
<proteinExistence type="predicted"/>
<evidence type="ECO:0000256" key="1">
    <source>
        <dbReference type="SAM" id="SignalP"/>
    </source>
</evidence>
<accession>A0A0B2UI16</accession>
<gene>
    <name evidence="2" type="ORF">DH17_00260</name>
</gene>
<dbReference type="AlphaFoldDB" id="A0A0B2UI16"/>
<dbReference type="EMBL" id="JHQK01000001">
    <property type="protein sequence ID" value="KHN68687.1"/>
    <property type="molecule type" value="Genomic_DNA"/>
</dbReference>
<name>A0A0B2UI16_9GAMM</name>
<evidence type="ECO:0000313" key="2">
    <source>
        <dbReference type="EMBL" id="KHN68687.1"/>
    </source>
</evidence>
<evidence type="ECO:0000313" key="3">
    <source>
        <dbReference type="Proteomes" id="UP000031012"/>
    </source>
</evidence>
<sequence>MRKTKSIVVLAITACTLSGCLQMFPASVVEVNPGVYQLHAQSNAFGSREALRSKLISKAEEICKDKGFDELDSNNKIVNHHTVYNSGLLIPVNTKAAVLKVKCKD</sequence>
<dbReference type="Proteomes" id="UP000031012">
    <property type="component" value="Unassembled WGS sequence"/>
</dbReference>
<evidence type="ECO:0008006" key="4">
    <source>
        <dbReference type="Google" id="ProtNLM"/>
    </source>
</evidence>
<comment type="caution">
    <text evidence="2">The sequence shown here is derived from an EMBL/GenBank/DDBJ whole genome shotgun (WGS) entry which is preliminary data.</text>
</comment>
<feature type="chain" id="PRO_5002076353" description="Lipoprotein" evidence="1">
    <location>
        <begin position="24"/>
        <end position="105"/>
    </location>
</feature>
<keyword evidence="1" id="KW-0732">Signal</keyword>